<dbReference type="AlphaFoldDB" id="L5JZE7"/>
<name>L5JZE7_PTEAL</name>
<organism evidence="2 3">
    <name type="scientific">Pteropus alecto</name>
    <name type="common">Black flying fox</name>
    <dbReference type="NCBI Taxonomy" id="9402"/>
    <lineage>
        <taxon>Eukaryota</taxon>
        <taxon>Metazoa</taxon>
        <taxon>Chordata</taxon>
        <taxon>Craniata</taxon>
        <taxon>Vertebrata</taxon>
        <taxon>Euteleostomi</taxon>
        <taxon>Mammalia</taxon>
        <taxon>Eutheria</taxon>
        <taxon>Laurasiatheria</taxon>
        <taxon>Chiroptera</taxon>
        <taxon>Yinpterochiroptera</taxon>
        <taxon>Pteropodoidea</taxon>
        <taxon>Pteropodidae</taxon>
        <taxon>Pteropodinae</taxon>
        <taxon>Pteropus</taxon>
    </lineage>
</organism>
<feature type="region of interest" description="Disordered" evidence="1">
    <location>
        <begin position="188"/>
        <end position="242"/>
    </location>
</feature>
<proteinExistence type="predicted"/>
<keyword evidence="3" id="KW-1185">Reference proteome</keyword>
<dbReference type="InParanoid" id="L5JZE7"/>
<dbReference type="EMBL" id="KB031072">
    <property type="protein sequence ID" value="ELK04427.1"/>
    <property type="molecule type" value="Genomic_DNA"/>
</dbReference>
<feature type="compositionally biased region" description="Basic and acidic residues" evidence="1">
    <location>
        <begin position="207"/>
        <end position="220"/>
    </location>
</feature>
<protein>
    <submittedName>
        <fullName evidence="2">Uncharacterized protein</fullName>
    </submittedName>
</protein>
<dbReference type="Proteomes" id="UP000010552">
    <property type="component" value="Unassembled WGS sequence"/>
</dbReference>
<evidence type="ECO:0000313" key="2">
    <source>
        <dbReference type="EMBL" id="ELK04427.1"/>
    </source>
</evidence>
<accession>L5JZE7</accession>
<sequence length="242" mass="25345">MQPDPQAGSELGSSARGCSWAALQGARLPCLPSGPRAVRCTRGRDKCHLWPPAWPADLGLHAREAHPWIWVDWVTDCQQIVGWTPIPWGLAKTSEGRQIHGRDGGRGGGPAGSGVASAQCPCCPDFPGLWDSRLCGEWPGGIAQDRPGQGVAADESLACVAHKLRNVTSEASPDLRFGLQWSQPGLGQITAAPPRSPSLATLCGHLGHPDDSGTHGRAEHTSAGAPSRGRKGGPEAVPSRPL</sequence>
<gene>
    <name evidence="2" type="ORF">PAL_GLEAN10024778</name>
</gene>
<evidence type="ECO:0000256" key="1">
    <source>
        <dbReference type="SAM" id="MobiDB-lite"/>
    </source>
</evidence>
<evidence type="ECO:0000313" key="3">
    <source>
        <dbReference type="Proteomes" id="UP000010552"/>
    </source>
</evidence>
<reference evidence="3" key="1">
    <citation type="journal article" date="2013" name="Science">
        <title>Comparative analysis of bat genomes provides insight into the evolution of flight and immunity.</title>
        <authorList>
            <person name="Zhang G."/>
            <person name="Cowled C."/>
            <person name="Shi Z."/>
            <person name="Huang Z."/>
            <person name="Bishop-Lilly K.A."/>
            <person name="Fang X."/>
            <person name="Wynne J.W."/>
            <person name="Xiong Z."/>
            <person name="Baker M.L."/>
            <person name="Zhao W."/>
            <person name="Tachedjian M."/>
            <person name="Zhu Y."/>
            <person name="Zhou P."/>
            <person name="Jiang X."/>
            <person name="Ng J."/>
            <person name="Yang L."/>
            <person name="Wu L."/>
            <person name="Xiao J."/>
            <person name="Feng Y."/>
            <person name="Chen Y."/>
            <person name="Sun X."/>
            <person name="Zhang Y."/>
            <person name="Marsh G.A."/>
            <person name="Crameri G."/>
            <person name="Broder C.C."/>
            <person name="Frey K.G."/>
            <person name="Wang L.F."/>
            <person name="Wang J."/>
        </authorList>
    </citation>
    <scope>NUCLEOTIDE SEQUENCE [LARGE SCALE GENOMIC DNA]</scope>
</reference>